<feature type="transmembrane region" description="Helical" evidence="6">
    <location>
        <begin position="227"/>
        <end position="254"/>
    </location>
</feature>
<reference evidence="9 10" key="1">
    <citation type="submission" date="2016-07" db="EMBL/GenBank/DDBJ databases">
        <title>Draft genome of the white-rot fungus Obba rivulosa 3A-2.</title>
        <authorList>
            <consortium name="DOE Joint Genome Institute"/>
            <person name="Miettinen O."/>
            <person name="Riley R."/>
            <person name="Acob R."/>
            <person name="Barry K."/>
            <person name="Cullen D."/>
            <person name="De Vries R."/>
            <person name="Hainaut M."/>
            <person name="Hatakka A."/>
            <person name="Henrissat B."/>
            <person name="Hilden K."/>
            <person name="Kuo R."/>
            <person name="Labutti K."/>
            <person name="Lipzen A."/>
            <person name="Makela M.R."/>
            <person name="Sandor L."/>
            <person name="Spatafora J.W."/>
            <person name="Grigoriev I.V."/>
            <person name="Hibbett D.S."/>
        </authorList>
    </citation>
    <scope>NUCLEOTIDE SEQUENCE [LARGE SCALE GENOMIC DNA]</scope>
    <source>
        <strain evidence="9 10">3A-2</strain>
    </source>
</reference>
<protein>
    <recommendedName>
        <fullName evidence="8">TM7S3/TM198-like domain-containing protein</fullName>
    </recommendedName>
</protein>
<evidence type="ECO:0000313" key="10">
    <source>
        <dbReference type="Proteomes" id="UP000250043"/>
    </source>
</evidence>
<feature type="transmembrane region" description="Helical" evidence="6">
    <location>
        <begin position="110"/>
        <end position="128"/>
    </location>
</feature>
<feature type="chain" id="PRO_5034217422" description="TM7S3/TM198-like domain-containing protein" evidence="7">
    <location>
        <begin position="28"/>
        <end position="389"/>
    </location>
</feature>
<dbReference type="OrthoDB" id="3359595at2759"/>
<evidence type="ECO:0000256" key="1">
    <source>
        <dbReference type="ARBA" id="ARBA00004141"/>
    </source>
</evidence>
<feature type="transmembrane region" description="Helical" evidence="6">
    <location>
        <begin position="140"/>
        <end position="159"/>
    </location>
</feature>
<evidence type="ECO:0000256" key="3">
    <source>
        <dbReference type="ARBA" id="ARBA00022989"/>
    </source>
</evidence>
<evidence type="ECO:0000259" key="8">
    <source>
        <dbReference type="Pfam" id="PF13886"/>
    </source>
</evidence>
<keyword evidence="10" id="KW-1185">Reference proteome</keyword>
<feature type="signal peptide" evidence="7">
    <location>
        <begin position="1"/>
        <end position="27"/>
    </location>
</feature>
<evidence type="ECO:0000256" key="6">
    <source>
        <dbReference type="SAM" id="Phobius"/>
    </source>
</evidence>
<evidence type="ECO:0000313" key="9">
    <source>
        <dbReference type="EMBL" id="OCH90576.1"/>
    </source>
</evidence>
<dbReference type="Proteomes" id="UP000250043">
    <property type="component" value="Unassembled WGS sequence"/>
</dbReference>
<evidence type="ECO:0000256" key="2">
    <source>
        <dbReference type="ARBA" id="ARBA00022692"/>
    </source>
</evidence>
<evidence type="ECO:0000256" key="7">
    <source>
        <dbReference type="SAM" id="SignalP"/>
    </source>
</evidence>
<name>A0A8E2AU01_9APHY</name>
<keyword evidence="7" id="KW-0732">Signal</keyword>
<keyword evidence="4 6" id="KW-0472">Membrane</keyword>
<feature type="compositionally biased region" description="Acidic residues" evidence="5">
    <location>
        <begin position="311"/>
        <end position="321"/>
    </location>
</feature>
<feature type="domain" description="TM7S3/TM198-like" evidence="8">
    <location>
        <begin position="94"/>
        <end position="293"/>
    </location>
</feature>
<feature type="transmembrane region" description="Helical" evidence="6">
    <location>
        <begin position="86"/>
        <end position="103"/>
    </location>
</feature>
<feature type="region of interest" description="Disordered" evidence="5">
    <location>
        <begin position="311"/>
        <end position="389"/>
    </location>
</feature>
<keyword evidence="2 6" id="KW-0812">Transmembrane</keyword>
<dbReference type="EMBL" id="KV722401">
    <property type="protein sequence ID" value="OCH90576.1"/>
    <property type="molecule type" value="Genomic_DNA"/>
</dbReference>
<organism evidence="9 10">
    <name type="scientific">Obba rivulosa</name>
    <dbReference type="NCBI Taxonomy" id="1052685"/>
    <lineage>
        <taxon>Eukaryota</taxon>
        <taxon>Fungi</taxon>
        <taxon>Dikarya</taxon>
        <taxon>Basidiomycota</taxon>
        <taxon>Agaricomycotina</taxon>
        <taxon>Agaricomycetes</taxon>
        <taxon>Polyporales</taxon>
        <taxon>Gelatoporiaceae</taxon>
        <taxon>Obba</taxon>
    </lineage>
</organism>
<evidence type="ECO:0000256" key="4">
    <source>
        <dbReference type="ARBA" id="ARBA00023136"/>
    </source>
</evidence>
<feature type="transmembrane region" description="Helical" evidence="6">
    <location>
        <begin position="196"/>
        <end position="215"/>
    </location>
</feature>
<comment type="subcellular location">
    <subcellularLocation>
        <location evidence="1">Membrane</location>
        <topology evidence="1">Multi-pass membrane protein</topology>
    </subcellularLocation>
</comment>
<accession>A0A8E2AU01</accession>
<gene>
    <name evidence="9" type="ORF">OBBRIDRAFT_834892</name>
</gene>
<dbReference type="Pfam" id="PF13886">
    <property type="entry name" value="TM7S3_TM198"/>
    <property type="match status" value="1"/>
</dbReference>
<sequence>MAAPARLSLLLFIQTCLLLALVSCARGSPVPSTHGTHGLSALSIRDEPVTVLFPNGTIVYYDPVSGDPVSQGSATDGSGNGLSTTAIIWITCSFAVGVPLSLVGTKVWRLVSGTGIGLAAAVCVWASFINSVSAGGIPDLVITILVLASFVVGFLIGVFEVGRVAGTTCLGILGGLAFGMRIVLFRAGLLVHVFPVNWVIIAVFGVIGLGLVIFARRVAITISSASVGTFLTGLGIDLAINHQVGLSFGLRLLFDRNSAHYAAIVRQGWRPPTSSIVILAVSLAFTPILAYAQHKVFPKPKQRALNEEIPYEEAPAEDNDEVKEIKEDVNPSPEQAPEEVKKDSPQAHLPSLSKDPEAETEVAPSEDSASTKSTIQPAVDTVSVSGKSL</sequence>
<dbReference type="AlphaFoldDB" id="A0A8E2AU01"/>
<keyword evidence="3 6" id="KW-1133">Transmembrane helix</keyword>
<dbReference type="InterPro" id="IPR025256">
    <property type="entry name" value="TM7S3/TM198-like_dom"/>
</dbReference>
<proteinExistence type="predicted"/>
<dbReference type="GO" id="GO:0016020">
    <property type="term" value="C:membrane"/>
    <property type="evidence" value="ECO:0007669"/>
    <property type="project" value="UniProtKB-SubCell"/>
</dbReference>
<feature type="compositionally biased region" description="Polar residues" evidence="5">
    <location>
        <begin position="367"/>
        <end position="389"/>
    </location>
</feature>
<dbReference type="PROSITE" id="PS51257">
    <property type="entry name" value="PROKAR_LIPOPROTEIN"/>
    <property type="match status" value="1"/>
</dbReference>
<evidence type="ECO:0000256" key="5">
    <source>
        <dbReference type="SAM" id="MobiDB-lite"/>
    </source>
</evidence>
<feature type="transmembrane region" description="Helical" evidence="6">
    <location>
        <begin position="164"/>
        <end position="184"/>
    </location>
</feature>
<feature type="transmembrane region" description="Helical" evidence="6">
    <location>
        <begin position="274"/>
        <end position="292"/>
    </location>
</feature>